<dbReference type="Pfam" id="PF00642">
    <property type="entry name" value="zf-CCCH"/>
    <property type="match status" value="1"/>
</dbReference>
<sequence>LTPSARLAEQVHPRSDSFGVINYGYATGPKRINKTSESDMPFALFPLFSFPIALNDFDLRRMASLVDKVRMERIIDSFPAAILQLLTGNHSFEFKRHTMLLEIQQKVNLYNETFARLRKTLSDVEVLRRENLDLTAANLQFKYLVTEREKVAPRGMTSKLKGKDKEVRVERSDLTPPSGSDSGEGSGETRVNHPKSISIRSKGFLTGETGGQPQRLRVRTPGPGQEEGEEGEVEVEMEVFSQGMEKTELCNKWRGPGGDGCPFGDQCRFAHGVEELRPVLRHPRYKTQVCRMYGTDTGCPYGHRCHFKHVGPGEFA</sequence>
<feature type="zinc finger region" description="C3H1-type" evidence="6">
    <location>
        <begin position="284"/>
        <end position="312"/>
    </location>
</feature>
<keyword evidence="5" id="KW-0238">DNA-binding</keyword>
<keyword evidence="10" id="KW-1185">Reference proteome</keyword>
<evidence type="ECO:0000256" key="6">
    <source>
        <dbReference type="PROSITE-ProRule" id="PRU00723"/>
    </source>
</evidence>
<feature type="domain" description="C3H1-type" evidence="8">
    <location>
        <begin position="284"/>
        <end position="312"/>
    </location>
</feature>
<keyword evidence="3 6" id="KW-0863">Zinc-finger</keyword>
<organism evidence="9 10">
    <name type="scientific">Rhynchospora pubera</name>
    <dbReference type="NCBI Taxonomy" id="906938"/>
    <lineage>
        <taxon>Eukaryota</taxon>
        <taxon>Viridiplantae</taxon>
        <taxon>Streptophyta</taxon>
        <taxon>Embryophyta</taxon>
        <taxon>Tracheophyta</taxon>
        <taxon>Spermatophyta</taxon>
        <taxon>Magnoliopsida</taxon>
        <taxon>Liliopsida</taxon>
        <taxon>Poales</taxon>
        <taxon>Cyperaceae</taxon>
        <taxon>Cyperoideae</taxon>
        <taxon>Rhynchosporeae</taxon>
        <taxon>Rhynchospora</taxon>
    </lineage>
</organism>
<evidence type="ECO:0000313" key="9">
    <source>
        <dbReference type="EMBL" id="KAJ4793359.1"/>
    </source>
</evidence>
<reference evidence="9" key="1">
    <citation type="submission" date="2022-08" db="EMBL/GenBank/DDBJ databases">
        <authorList>
            <person name="Marques A."/>
        </authorList>
    </citation>
    <scope>NUCLEOTIDE SEQUENCE</scope>
    <source>
        <strain evidence="9">RhyPub2mFocal</strain>
        <tissue evidence="9">Leaves</tissue>
    </source>
</reference>
<accession>A0AAV8FNU3</accession>
<dbReference type="FunFam" id="4.10.1000.10:FF:000001">
    <property type="entry name" value="zinc finger CCCH domain-containing protein 15-like"/>
    <property type="match status" value="1"/>
</dbReference>
<dbReference type="Proteomes" id="UP001140206">
    <property type="component" value="Chromosome 2"/>
</dbReference>
<dbReference type="EMBL" id="JAMFTS010000002">
    <property type="protein sequence ID" value="KAJ4793359.1"/>
    <property type="molecule type" value="Genomic_DNA"/>
</dbReference>
<dbReference type="AlphaFoldDB" id="A0AAV8FNU3"/>
<dbReference type="InterPro" id="IPR000571">
    <property type="entry name" value="Znf_CCCH"/>
</dbReference>
<dbReference type="SUPFAM" id="SSF90229">
    <property type="entry name" value="CCCH zinc finger"/>
    <property type="match status" value="2"/>
</dbReference>
<protein>
    <recommendedName>
        <fullName evidence="8">C3H1-type domain-containing protein</fullName>
    </recommendedName>
</protein>
<evidence type="ECO:0000256" key="7">
    <source>
        <dbReference type="SAM" id="MobiDB-lite"/>
    </source>
</evidence>
<dbReference type="PANTHER" id="PTHR12547">
    <property type="entry name" value="CCCH ZINC FINGER/TIS11-RELATED"/>
    <property type="match status" value="1"/>
</dbReference>
<dbReference type="InterPro" id="IPR036855">
    <property type="entry name" value="Znf_CCCH_sf"/>
</dbReference>
<keyword evidence="4 6" id="KW-0862">Zinc</keyword>
<evidence type="ECO:0000256" key="4">
    <source>
        <dbReference type="ARBA" id="ARBA00022833"/>
    </source>
</evidence>
<gene>
    <name evidence="9" type="ORF">LUZ62_044605</name>
</gene>
<feature type="compositionally biased region" description="Basic and acidic residues" evidence="7">
    <location>
        <begin position="161"/>
        <end position="173"/>
    </location>
</feature>
<dbReference type="GO" id="GO:0003729">
    <property type="term" value="F:mRNA binding"/>
    <property type="evidence" value="ECO:0007669"/>
    <property type="project" value="InterPro"/>
</dbReference>
<dbReference type="GO" id="GO:0008270">
    <property type="term" value="F:zinc ion binding"/>
    <property type="evidence" value="ECO:0007669"/>
    <property type="project" value="UniProtKB-KW"/>
</dbReference>
<evidence type="ECO:0000259" key="8">
    <source>
        <dbReference type="PROSITE" id="PS50103"/>
    </source>
</evidence>
<evidence type="ECO:0000256" key="5">
    <source>
        <dbReference type="ARBA" id="ARBA00023125"/>
    </source>
</evidence>
<keyword evidence="1 6" id="KW-0479">Metal-binding</keyword>
<dbReference type="SMART" id="SM00356">
    <property type="entry name" value="ZnF_C3H1"/>
    <property type="match status" value="2"/>
</dbReference>
<comment type="caution">
    <text evidence="9">The sequence shown here is derived from an EMBL/GenBank/DDBJ whole genome shotgun (WGS) entry which is preliminary data.</text>
</comment>
<dbReference type="InterPro" id="IPR045877">
    <property type="entry name" value="ZFP36-like"/>
</dbReference>
<evidence type="ECO:0000256" key="3">
    <source>
        <dbReference type="ARBA" id="ARBA00022771"/>
    </source>
</evidence>
<evidence type="ECO:0000256" key="1">
    <source>
        <dbReference type="ARBA" id="ARBA00022723"/>
    </source>
</evidence>
<evidence type="ECO:0000313" key="10">
    <source>
        <dbReference type="Proteomes" id="UP001140206"/>
    </source>
</evidence>
<dbReference type="Gene3D" id="4.10.1000.10">
    <property type="entry name" value="Zinc finger, CCCH-type"/>
    <property type="match status" value="2"/>
</dbReference>
<dbReference type="PANTHER" id="PTHR12547:SF162">
    <property type="entry name" value="ZINC FINGER CCCH DOMAIN-CONTAINING PROTEIN 15"/>
    <property type="match status" value="1"/>
</dbReference>
<keyword evidence="2" id="KW-0677">Repeat</keyword>
<proteinExistence type="predicted"/>
<dbReference type="PROSITE" id="PS50103">
    <property type="entry name" value="ZF_C3H1"/>
    <property type="match status" value="2"/>
</dbReference>
<dbReference type="GO" id="GO:0003677">
    <property type="term" value="F:DNA binding"/>
    <property type="evidence" value="ECO:0007669"/>
    <property type="project" value="UniProtKB-KW"/>
</dbReference>
<feature type="zinc finger region" description="C3H1-type" evidence="6">
    <location>
        <begin position="244"/>
        <end position="274"/>
    </location>
</feature>
<name>A0AAV8FNU3_9POAL</name>
<feature type="non-terminal residue" evidence="9">
    <location>
        <position position="1"/>
    </location>
</feature>
<feature type="region of interest" description="Disordered" evidence="7">
    <location>
        <begin position="155"/>
        <end position="232"/>
    </location>
</feature>
<evidence type="ECO:0000256" key="2">
    <source>
        <dbReference type="ARBA" id="ARBA00022737"/>
    </source>
</evidence>
<feature type="domain" description="C3H1-type" evidence="8">
    <location>
        <begin position="244"/>
        <end position="274"/>
    </location>
</feature>